<evidence type="ECO:0000313" key="3">
    <source>
        <dbReference type="EMBL" id="MBF4161345.1"/>
    </source>
</evidence>
<reference evidence="3" key="1">
    <citation type="submission" date="2020-11" db="EMBL/GenBank/DDBJ databases">
        <title>Nocardioides sp. CBS4Y-1, whole genome shotgun sequence.</title>
        <authorList>
            <person name="Tuo L."/>
        </authorList>
    </citation>
    <scope>NUCLEOTIDE SEQUENCE</scope>
    <source>
        <strain evidence="3">CBS4Y-1</strain>
    </source>
</reference>
<organism evidence="3 4">
    <name type="scientific">Nocardioides acrostichi</name>
    <dbReference type="NCBI Taxonomy" id="2784339"/>
    <lineage>
        <taxon>Bacteria</taxon>
        <taxon>Bacillati</taxon>
        <taxon>Actinomycetota</taxon>
        <taxon>Actinomycetes</taxon>
        <taxon>Propionibacteriales</taxon>
        <taxon>Nocardioidaceae</taxon>
        <taxon>Nocardioides</taxon>
    </lineage>
</organism>
<comment type="caution">
    <text evidence="3">The sequence shown here is derived from an EMBL/GenBank/DDBJ whole genome shotgun (WGS) entry which is preliminary data.</text>
</comment>
<dbReference type="RefSeq" id="WP_194502570.1">
    <property type="nucleotide sequence ID" value="NZ_JADIVZ010000002.1"/>
</dbReference>
<keyword evidence="2" id="KW-0732">Signal</keyword>
<evidence type="ECO:0000256" key="1">
    <source>
        <dbReference type="SAM" id="MobiDB-lite"/>
    </source>
</evidence>
<dbReference type="AlphaFoldDB" id="A0A930Y5K9"/>
<dbReference type="EMBL" id="JADIVZ010000002">
    <property type="protein sequence ID" value="MBF4161345.1"/>
    <property type="molecule type" value="Genomic_DNA"/>
</dbReference>
<feature type="compositionally biased region" description="Basic residues" evidence="1">
    <location>
        <begin position="505"/>
        <end position="514"/>
    </location>
</feature>
<evidence type="ECO:0000313" key="4">
    <source>
        <dbReference type="Proteomes" id="UP000656804"/>
    </source>
</evidence>
<name>A0A930Y5K9_9ACTN</name>
<evidence type="ECO:0008006" key="5">
    <source>
        <dbReference type="Google" id="ProtNLM"/>
    </source>
</evidence>
<keyword evidence="4" id="KW-1185">Reference proteome</keyword>
<accession>A0A930Y5K9</accession>
<protein>
    <recommendedName>
        <fullName evidence="5">Ig-like domain-containing protein</fullName>
    </recommendedName>
</protein>
<gene>
    <name evidence="3" type="ORF">ISG29_06545</name>
</gene>
<evidence type="ECO:0000256" key="2">
    <source>
        <dbReference type="SAM" id="SignalP"/>
    </source>
</evidence>
<sequence length="527" mass="54994">MPRPALFAAAVLIVTLLVPTAASADAEPSCRILARTALDGVVRSTDWEVPAGAGSVEGCTTLDVASGSEVEFVASYDSRVGWARVVDDNGEQQCRFSADQAGAVCPLTGRAPFRLWTTTRSDETWALGLVRLDDSSSCPELEPAAYFTAGGTSAAVDGSGDDFAMCWTVDPAGLGSVTVLSAAPAGGGQGVASVTPPHHTTAACRQFYDSDGDVFQREQHTVCRPGATADPDDPDDRAAVVVVPDQGSPRWSVAVRPVADGSSCQTGTENGAAATGTIGSPLELDCYRFEPGTPVAAHEGFVFGGRVTDQQPAVGQGLRVGWSWVTSTGWRAWCEEDDCQPPTDVPVVAVVMGGDVGSQDYGVALHEVQGVDAAAPRCVSPDLTQGPVTVQVVLDHEHPIACMAAVLGTQPAQDLRLDAPDGAVVPVAWADTPHGGLRPCLVSADDGPTRLTCRGDDLVREGAGTGVISETGTVVLRRPPGVESLTIDLRLSCSDDEPCGDRTRSRTSRSRYRPTTRWSTVGSTPRR</sequence>
<feature type="chain" id="PRO_5037036195" description="Ig-like domain-containing protein" evidence="2">
    <location>
        <begin position="25"/>
        <end position="527"/>
    </location>
</feature>
<dbReference type="Proteomes" id="UP000656804">
    <property type="component" value="Unassembled WGS sequence"/>
</dbReference>
<proteinExistence type="predicted"/>
<feature type="signal peptide" evidence="2">
    <location>
        <begin position="1"/>
        <end position="24"/>
    </location>
</feature>
<feature type="region of interest" description="Disordered" evidence="1">
    <location>
        <begin position="496"/>
        <end position="527"/>
    </location>
</feature>